<dbReference type="Proteomes" id="UP000000763">
    <property type="component" value="Chromosome 7"/>
</dbReference>
<reference evidence="3" key="1">
    <citation type="journal article" date="2005" name="Nature">
        <title>The map-based sequence of the rice genome.</title>
        <authorList>
            <consortium name="International rice genome sequencing project (IRGSP)"/>
            <person name="Matsumoto T."/>
            <person name="Wu J."/>
            <person name="Kanamori H."/>
            <person name="Katayose Y."/>
            <person name="Fujisawa M."/>
            <person name="Namiki N."/>
            <person name="Mizuno H."/>
            <person name="Yamamoto K."/>
            <person name="Antonio B.A."/>
            <person name="Baba T."/>
            <person name="Sakata K."/>
            <person name="Nagamura Y."/>
            <person name="Aoki H."/>
            <person name="Arikawa K."/>
            <person name="Arita K."/>
            <person name="Bito T."/>
            <person name="Chiden Y."/>
            <person name="Fujitsuka N."/>
            <person name="Fukunaka R."/>
            <person name="Hamada M."/>
            <person name="Harada C."/>
            <person name="Hayashi A."/>
            <person name="Hijishita S."/>
            <person name="Honda M."/>
            <person name="Hosokawa S."/>
            <person name="Ichikawa Y."/>
            <person name="Idonuma A."/>
            <person name="Iijima M."/>
            <person name="Ikeda M."/>
            <person name="Ikeno M."/>
            <person name="Ito K."/>
            <person name="Ito S."/>
            <person name="Ito T."/>
            <person name="Ito Y."/>
            <person name="Ito Y."/>
            <person name="Iwabuchi A."/>
            <person name="Kamiya K."/>
            <person name="Karasawa W."/>
            <person name="Kurita K."/>
            <person name="Katagiri S."/>
            <person name="Kikuta A."/>
            <person name="Kobayashi H."/>
            <person name="Kobayashi N."/>
            <person name="Machita K."/>
            <person name="Maehara T."/>
            <person name="Masukawa M."/>
            <person name="Mizubayashi T."/>
            <person name="Mukai Y."/>
            <person name="Nagasaki H."/>
            <person name="Nagata Y."/>
            <person name="Naito S."/>
            <person name="Nakashima M."/>
            <person name="Nakama Y."/>
            <person name="Nakamichi Y."/>
            <person name="Nakamura M."/>
            <person name="Meguro A."/>
            <person name="Negishi M."/>
            <person name="Ohta I."/>
            <person name="Ohta T."/>
            <person name="Okamoto M."/>
            <person name="Ono N."/>
            <person name="Saji S."/>
            <person name="Sakaguchi M."/>
            <person name="Sakai K."/>
            <person name="Shibata M."/>
            <person name="Shimokawa T."/>
            <person name="Song J."/>
            <person name="Takazaki Y."/>
            <person name="Terasawa K."/>
            <person name="Tsugane M."/>
            <person name="Tsuji K."/>
            <person name="Ueda S."/>
            <person name="Waki K."/>
            <person name="Yamagata H."/>
            <person name="Yamamoto M."/>
            <person name="Yamamoto S."/>
            <person name="Yamane H."/>
            <person name="Yoshiki S."/>
            <person name="Yoshihara R."/>
            <person name="Yukawa K."/>
            <person name="Zhong H."/>
            <person name="Yano M."/>
            <person name="Yuan Q."/>
            <person name="Ouyang S."/>
            <person name="Liu J."/>
            <person name="Jones K.M."/>
            <person name="Gansberger K."/>
            <person name="Moffat K."/>
            <person name="Hill J."/>
            <person name="Bera J."/>
            <person name="Fadrosh D."/>
            <person name="Jin S."/>
            <person name="Johri S."/>
            <person name="Kim M."/>
            <person name="Overton L."/>
            <person name="Reardon M."/>
            <person name="Tsitrin T."/>
            <person name="Vuong H."/>
            <person name="Weaver B."/>
            <person name="Ciecko A."/>
            <person name="Tallon L."/>
            <person name="Jackson J."/>
            <person name="Pai G."/>
            <person name="Aken S.V."/>
            <person name="Utterback T."/>
            <person name="Reidmuller S."/>
            <person name="Feldblyum T."/>
            <person name="Hsiao J."/>
            <person name="Zismann V."/>
            <person name="Iobst S."/>
            <person name="de Vazeille A.R."/>
            <person name="Buell C.R."/>
            <person name="Ying K."/>
            <person name="Li Y."/>
            <person name="Lu T."/>
            <person name="Huang Y."/>
            <person name="Zhao Q."/>
            <person name="Feng Q."/>
            <person name="Zhang L."/>
            <person name="Zhu J."/>
            <person name="Weng Q."/>
            <person name="Mu J."/>
            <person name="Lu Y."/>
            <person name="Fan D."/>
            <person name="Liu Y."/>
            <person name="Guan J."/>
            <person name="Zhang Y."/>
            <person name="Yu S."/>
            <person name="Liu X."/>
            <person name="Zhang Y."/>
            <person name="Hong G."/>
            <person name="Han B."/>
            <person name="Choisne N."/>
            <person name="Demange N."/>
            <person name="Orjeda G."/>
            <person name="Samain S."/>
            <person name="Cattolico L."/>
            <person name="Pelletier E."/>
            <person name="Couloux A."/>
            <person name="Segurens B."/>
            <person name="Wincker P."/>
            <person name="D'Hont A."/>
            <person name="Scarpelli C."/>
            <person name="Weissenbach J."/>
            <person name="Salanoubat M."/>
            <person name="Quetier F."/>
            <person name="Yu Y."/>
            <person name="Kim H.R."/>
            <person name="Rambo T."/>
            <person name="Currie J."/>
            <person name="Collura K."/>
            <person name="Luo M."/>
            <person name="Yang T."/>
            <person name="Ammiraju J.S.S."/>
            <person name="Engler F."/>
            <person name="Soderlund C."/>
            <person name="Wing R.A."/>
            <person name="Palmer L.E."/>
            <person name="de la Bastide M."/>
            <person name="Spiegel L."/>
            <person name="Nascimento L."/>
            <person name="Zutavern T."/>
            <person name="O'Shaughnessy A."/>
            <person name="Dike S."/>
            <person name="Dedhia N."/>
            <person name="Preston R."/>
            <person name="Balija V."/>
            <person name="McCombie W.R."/>
            <person name="Chow T."/>
            <person name="Chen H."/>
            <person name="Chung M."/>
            <person name="Chen C."/>
            <person name="Shaw J."/>
            <person name="Wu H."/>
            <person name="Hsiao K."/>
            <person name="Chao Y."/>
            <person name="Chu M."/>
            <person name="Cheng C."/>
            <person name="Hour A."/>
            <person name="Lee P."/>
            <person name="Lin S."/>
            <person name="Lin Y."/>
            <person name="Liou J."/>
            <person name="Liu S."/>
            <person name="Hsing Y."/>
            <person name="Raghuvanshi S."/>
            <person name="Mohanty A."/>
            <person name="Bharti A.K."/>
            <person name="Gaur A."/>
            <person name="Gupta V."/>
            <person name="Kumar D."/>
            <person name="Ravi V."/>
            <person name="Vij S."/>
            <person name="Kapur A."/>
            <person name="Khurana P."/>
            <person name="Khurana P."/>
            <person name="Khurana J.P."/>
            <person name="Tyagi A.K."/>
            <person name="Gaikwad K."/>
            <person name="Singh A."/>
            <person name="Dalal V."/>
            <person name="Srivastava S."/>
            <person name="Dixit A."/>
            <person name="Pal A.K."/>
            <person name="Ghazi I.A."/>
            <person name="Yadav M."/>
            <person name="Pandit A."/>
            <person name="Bhargava A."/>
            <person name="Sureshbabu K."/>
            <person name="Batra K."/>
            <person name="Sharma T.R."/>
            <person name="Mohapatra T."/>
            <person name="Singh N.K."/>
            <person name="Messing J."/>
            <person name="Nelson A.B."/>
            <person name="Fuks G."/>
            <person name="Kavchok S."/>
            <person name="Keizer G."/>
            <person name="Linton E."/>
            <person name="Llaca V."/>
            <person name="Song R."/>
            <person name="Tanyolac B."/>
            <person name="Young S."/>
            <person name="Ho-Il K."/>
            <person name="Hahn J.H."/>
            <person name="Sangsakoo G."/>
            <person name="Vanavichit A."/>
            <person name="de Mattos Luiz.A.T."/>
            <person name="Zimmer P.D."/>
            <person name="Malone G."/>
            <person name="Dellagostin O."/>
            <person name="de Oliveira A.C."/>
            <person name="Bevan M."/>
            <person name="Bancroft I."/>
            <person name="Minx P."/>
            <person name="Cordum H."/>
            <person name="Wilson R."/>
            <person name="Cheng Z."/>
            <person name="Jin W."/>
            <person name="Jiang J."/>
            <person name="Leong S.A."/>
            <person name="Iwama H."/>
            <person name="Gojobori T."/>
            <person name="Itoh T."/>
            <person name="Niimura Y."/>
            <person name="Fujii Y."/>
            <person name="Habara T."/>
            <person name="Sakai H."/>
            <person name="Sato Y."/>
            <person name="Wilson G."/>
            <person name="Kumar K."/>
            <person name="McCouch S."/>
            <person name="Juretic N."/>
            <person name="Hoen D."/>
            <person name="Wright S."/>
            <person name="Bruskiewich R."/>
            <person name="Bureau T."/>
            <person name="Miyao A."/>
            <person name="Hirochika H."/>
            <person name="Nishikawa T."/>
            <person name="Kadowaki K."/>
            <person name="Sugiura M."/>
            <person name="Burr B."/>
            <person name="Sasaki T."/>
        </authorList>
    </citation>
    <scope>NUCLEOTIDE SEQUENCE [LARGE SCALE GENOMIC DNA]</scope>
    <source>
        <strain evidence="3">cv. Nipponbare</strain>
    </source>
</reference>
<evidence type="ECO:0000256" key="1">
    <source>
        <dbReference type="SAM" id="MobiDB-lite"/>
    </source>
</evidence>
<evidence type="ECO:0000313" key="2">
    <source>
        <dbReference type="EMBL" id="BAC83291.1"/>
    </source>
</evidence>
<dbReference type="EMBL" id="AP004051">
    <property type="protein sequence ID" value="BAC83291.1"/>
    <property type="molecule type" value="Genomic_DNA"/>
</dbReference>
<proteinExistence type="predicted"/>
<name>Q6ZHL3_ORYSJ</name>
<dbReference type="AlphaFoldDB" id="Q6ZHL3"/>
<reference evidence="3" key="2">
    <citation type="journal article" date="2008" name="Nucleic Acids Res.">
        <title>The rice annotation project database (RAP-DB): 2008 update.</title>
        <authorList>
            <consortium name="The rice annotation project (RAP)"/>
        </authorList>
    </citation>
    <scope>GENOME REANNOTATION</scope>
    <source>
        <strain evidence="3">cv. Nipponbare</strain>
    </source>
</reference>
<feature type="region of interest" description="Disordered" evidence="1">
    <location>
        <begin position="107"/>
        <end position="131"/>
    </location>
</feature>
<feature type="region of interest" description="Disordered" evidence="1">
    <location>
        <begin position="1"/>
        <end position="91"/>
    </location>
</feature>
<organism evidence="2 3">
    <name type="scientific">Oryza sativa subsp. japonica</name>
    <name type="common">Rice</name>
    <dbReference type="NCBI Taxonomy" id="39947"/>
    <lineage>
        <taxon>Eukaryota</taxon>
        <taxon>Viridiplantae</taxon>
        <taxon>Streptophyta</taxon>
        <taxon>Embryophyta</taxon>
        <taxon>Tracheophyta</taxon>
        <taxon>Spermatophyta</taxon>
        <taxon>Magnoliopsida</taxon>
        <taxon>Liliopsida</taxon>
        <taxon>Poales</taxon>
        <taxon>Poaceae</taxon>
        <taxon>BOP clade</taxon>
        <taxon>Oryzoideae</taxon>
        <taxon>Oryzeae</taxon>
        <taxon>Oryzinae</taxon>
        <taxon>Oryza</taxon>
        <taxon>Oryza sativa</taxon>
    </lineage>
</organism>
<evidence type="ECO:0000313" key="3">
    <source>
        <dbReference type="Proteomes" id="UP000000763"/>
    </source>
</evidence>
<sequence>MRNQQAAEPRRAPWVAAAPPQPRRRARGRLPFGNRHGQGGGRHASPRRFGGLHDHERPPHRVGPHRAAWNEAPPPRPQPRHGGHGLVAGEPRQPRRGVLEELELDGAGARGGAGRDPAQWIAGPRQQPRRGGDLHPVARGHALGGGHAAPSRAVRGEVVDVERGRQHGSQVAVASPPPPPPPLHTPVWLPKIGANTDGPFWLPVLEVTDSKRAYSPGAAVRGFLVPDRSGRRELYAQICGGGDKDLLVCVRRVGESVVGSGPRFVASRRAAGAVARLCCRCVVRQRPMVAGLCRCMFAQRSRVTRLDCRVFAQRLRTPRVAGLRRCRCSCMFAQRSRELLRTSRVAGLCRCVFAQRLWRVAWASALSRRPWWRESATRRRVARPSSSRSRTTSQPRGSRRQLNWEWCTSKWRPYGLRSSERLKNEERTEK</sequence>
<accession>Q6ZHL3</accession>
<gene>
    <name evidence="2" type="primary">OJ1218_C12.7</name>
</gene>
<protein>
    <submittedName>
        <fullName evidence="2">Uncharacterized protein</fullName>
    </submittedName>
</protein>